<keyword evidence="1" id="KW-0732">Signal</keyword>
<reference evidence="2" key="1">
    <citation type="journal article" date="2018" name="Genome Biol. Evol.">
        <title>Genomics and development of Lentinus tigrinus, a white-rot wood-decaying mushroom with dimorphic fruiting bodies.</title>
        <authorList>
            <person name="Wu B."/>
            <person name="Xu Z."/>
            <person name="Knudson A."/>
            <person name="Carlson A."/>
            <person name="Chen N."/>
            <person name="Kovaka S."/>
            <person name="LaButti K."/>
            <person name="Lipzen A."/>
            <person name="Pennachio C."/>
            <person name="Riley R."/>
            <person name="Schakwitz W."/>
            <person name="Umezawa K."/>
            <person name="Ohm R.A."/>
            <person name="Grigoriev I.V."/>
            <person name="Nagy L.G."/>
            <person name="Gibbons J."/>
            <person name="Hibbett D."/>
        </authorList>
    </citation>
    <scope>NUCLEOTIDE SEQUENCE [LARGE SCALE GENOMIC DNA]</scope>
    <source>
        <strain evidence="2">ALCF2SS1-6</strain>
    </source>
</reference>
<accession>A0A5C2RYD3</accession>
<dbReference type="STRING" id="1328759.A0A5C2RYD3"/>
<evidence type="ECO:0000256" key="1">
    <source>
        <dbReference type="SAM" id="SignalP"/>
    </source>
</evidence>
<sequence length="155" mass="17136">MRSTQTHFVPLLLCQSLGLGRVNISGAIHPSFTGFNGLESLSIELHPQKAHMYDTFSSSCLKSLNIAYYPADPSLSLNDTCERWTRSFPSLRSIGCTIISTGLWEDHNREALTGALSPLFSLPTIFSVRLGLHESQLTVHDVDIRDIGLASARYE</sequence>
<feature type="signal peptide" evidence="1">
    <location>
        <begin position="1"/>
        <end position="20"/>
    </location>
</feature>
<name>A0A5C2RYD3_9APHY</name>
<protein>
    <submittedName>
        <fullName evidence="2">Uncharacterized protein</fullName>
    </submittedName>
</protein>
<evidence type="ECO:0000313" key="3">
    <source>
        <dbReference type="Proteomes" id="UP000313359"/>
    </source>
</evidence>
<dbReference type="AlphaFoldDB" id="A0A5C2RYD3"/>
<dbReference type="EMBL" id="ML122290">
    <property type="protein sequence ID" value="RPD56085.1"/>
    <property type="molecule type" value="Genomic_DNA"/>
</dbReference>
<proteinExistence type="predicted"/>
<organism evidence="2 3">
    <name type="scientific">Lentinus tigrinus ALCF2SS1-6</name>
    <dbReference type="NCBI Taxonomy" id="1328759"/>
    <lineage>
        <taxon>Eukaryota</taxon>
        <taxon>Fungi</taxon>
        <taxon>Dikarya</taxon>
        <taxon>Basidiomycota</taxon>
        <taxon>Agaricomycotina</taxon>
        <taxon>Agaricomycetes</taxon>
        <taxon>Polyporales</taxon>
        <taxon>Polyporaceae</taxon>
        <taxon>Lentinus</taxon>
    </lineage>
</organism>
<dbReference type="Proteomes" id="UP000313359">
    <property type="component" value="Unassembled WGS sequence"/>
</dbReference>
<gene>
    <name evidence="2" type="ORF">L227DRAFT_614725</name>
</gene>
<feature type="chain" id="PRO_5022827121" evidence="1">
    <location>
        <begin position="21"/>
        <end position="155"/>
    </location>
</feature>
<keyword evidence="3" id="KW-1185">Reference proteome</keyword>
<evidence type="ECO:0000313" key="2">
    <source>
        <dbReference type="EMBL" id="RPD56085.1"/>
    </source>
</evidence>